<keyword evidence="8" id="KW-0732">Signal</keyword>
<name>A0ABS9KPB0_9BACT</name>
<evidence type="ECO:0000256" key="6">
    <source>
        <dbReference type="ARBA" id="ARBA00023136"/>
    </source>
</evidence>
<dbReference type="EMBL" id="JAKLTR010000003">
    <property type="protein sequence ID" value="MCG2614141.1"/>
    <property type="molecule type" value="Genomic_DNA"/>
</dbReference>
<comment type="subcellular location">
    <subcellularLocation>
        <location evidence="1">Cell outer membrane</location>
    </subcellularLocation>
</comment>
<reference evidence="9" key="1">
    <citation type="submission" date="2022-01" db="EMBL/GenBank/DDBJ databases">
        <authorList>
            <person name="Jo J.-H."/>
            <person name="Im W.-T."/>
        </authorList>
    </citation>
    <scope>NUCLEOTIDE SEQUENCE</scope>
    <source>
        <strain evidence="9">NA20</strain>
    </source>
</reference>
<protein>
    <submittedName>
        <fullName evidence="9">TolC family protein</fullName>
    </submittedName>
</protein>
<evidence type="ECO:0000256" key="3">
    <source>
        <dbReference type="ARBA" id="ARBA00022448"/>
    </source>
</evidence>
<keyword evidence="6" id="KW-0472">Membrane</keyword>
<keyword evidence="3" id="KW-0813">Transport</keyword>
<dbReference type="SUPFAM" id="SSF56954">
    <property type="entry name" value="Outer membrane efflux proteins (OEP)"/>
    <property type="match status" value="1"/>
</dbReference>
<gene>
    <name evidence="9" type="ORF">LZZ85_07605</name>
</gene>
<dbReference type="PANTHER" id="PTHR30026">
    <property type="entry name" value="OUTER MEMBRANE PROTEIN TOLC"/>
    <property type="match status" value="1"/>
</dbReference>
<organism evidence="9 10">
    <name type="scientific">Terrimonas ginsenosidimutans</name>
    <dbReference type="NCBI Taxonomy" id="2908004"/>
    <lineage>
        <taxon>Bacteria</taxon>
        <taxon>Pseudomonadati</taxon>
        <taxon>Bacteroidota</taxon>
        <taxon>Chitinophagia</taxon>
        <taxon>Chitinophagales</taxon>
        <taxon>Chitinophagaceae</taxon>
        <taxon>Terrimonas</taxon>
    </lineage>
</organism>
<dbReference type="Gene3D" id="1.20.1600.10">
    <property type="entry name" value="Outer membrane efflux proteins (OEP)"/>
    <property type="match status" value="1"/>
</dbReference>
<dbReference type="Pfam" id="PF02321">
    <property type="entry name" value="OEP"/>
    <property type="match status" value="2"/>
</dbReference>
<comment type="similarity">
    <text evidence="2">Belongs to the outer membrane factor (OMF) (TC 1.B.17) family.</text>
</comment>
<dbReference type="Proteomes" id="UP001165367">
    <property type="component" value="Unassembled WGS sequence"/>
</dbReference>
<keyword evidence="4" id="KW-1134">Transmembrane beta strand</keyword>
<evidence type="ECO:0000256" key="7">
    <source>
        <dbReference type="ARBA" id="ARBA00023237"/>
    </source>
</evidence>
<dbReference type="InterPro" id="IPR003423">
    <property type="entry name" value="OMP_efflux"/>
</dbReference>
<keyword evidence="5" id="KW-0812">Transmembrane</keyword>
<sequence>MMTRCIQLVICLFAITTCYAQDKWDLQQCVDYALKNNISVRQADVQARIYALTYQQNKLSQLPSANFQNSGGYNFGRSIDPATNSFTTQEILFTNHSLNINLDLFNWFSKRNTVAATRLQAEAYVAGAEKARNDVALNVANAYLQILLNAEQINISDVQVKQSIEQLNIVTKQVKAGALPELNAAELEAQLANDSSTLITARANYTLSVLQLKAVLNIPADQAFEVAIPPVEQIPVESLADLDPAAVYQLAQANMPQQKINTLNLQAAIKNVAAVRGQMYPSLTLFGNLDSRYSNAQRRYVTQSGLAFLPIGNVSVNGTNYTVTTQEEQIVPLSYGKNTYFRQLNNNFSQSIGLGLSIPIFNGGIARTNWRKAQLNVTSVELQKEQDALTLKQDIYQSHNNAVAALQKFNASRKGVETAQKAYDFAKKRFDVGLLNTIDLITNQNNLFRAKINLVSAQYDYVFKMKLLEFYKGLGLKL</sequence>
<dbReference type="RefSeq" id="WP_237870264.1">
    <property type="nucleotide sequence ID" value="NZ_JAKLTR010000003.1"/>
</dbReference>
<feature type="chain" id="PRO_5046232393" evidence="8">
    <location>
        <begin position="21"/>
        <end position="478"/>
    </location>
</feature>
<dbReference type="PANTHER" id="PTHR30026:SF20">
    <property type="entry name" value="OUTER MEMBRANE PROTEIN TOLC"/>
    <property type="match status" value="1"/>
</dbReference>
<evidence type="ECO:0000256" key="2">
    <source>
        <dbReference type="ARBA" id="ARBA00007613"/>
    </source>
</evidence>
<evidence type="ECO:0000256" key="1">
    <source>
        <dbReference type="ARBA" id="ARBA00004442"/>
    </source>
</evidence>
<keyword evidence="10" id="KW-1185">Reference proteome</keyword>
<evidence type="ECO:0000313" key="10">
    <source>
        <dbReference type="Proteomes" id="UP001165367"/>
    </source>
</evidence>
<evidence type="ECO:0000256" key="4">
    <source>
        <dbReference type="ARBA" id="ARBA00022452"/>
    </source>
</evidence>
<evidence type="ECO:0000256" key="5">
    <source>
        <dbReference type="ARBA" id="ARBA00022692"/>
    </source>
</evidence>
<keyword evidence="7" id="KW-0998">Cell outer membrane</keyword>
<comment type="caution">
    <text evidence="9">The sequence shown here is derived from an EMBL/GenBank/DDBJ whole genome shotgun (WGS) entry which is preliminary data.</text>
</comment>
<proteinExistence type="inferred from homology"/>
<accession>A0ABS9KPB0</accession>
<evidence type="ECO:0000313" key="9">
    <source>
        <dbReference type="EMBL" id="MCG2614141.1"/>
    </source>
</evidence>
<evidence type="ECO:0000256" key="8">
    <source>
        <dbReference type="SAM" id="SignalP"/>
    </source>
</evidence>
<dbReference type="InterPro" id="IPR051906">
    <property type="entry name" value="TolC-like"/>
</dbReference>
<feature type="signal peptide" evidence="8">
    <location>
        <begin position="1"/>
        <end position="20"/>
    </location>
</feature>